<sequence length="284" mass="31176">MIQTLPLFEPLDNELLTLLRSLSRQDWSRTTIAGAWTVRDVVGHLLDTPLRRLSFVRDGWPPDVEIRSEADLVRFVNAMNAEGVRTYGRLSPAVLIDLMTLAAAQLRDHLRASAPDDIAAFPVSWAGESTSAHWFDVAREYTERWHHQAQIRLAVGALEPLMTTRFYAPLVATFMRVLPHALRDLEAPESGRIVVIVDGAGGGAWTLTREHAAWHLDGPAGAPGPDAERPDPEPAPLAHVTIPARIAWRLFTKGLSAHDIARDCQASGDHVLAGAVLRSRAIVG</sequence>
<dbReference type="AlphaFoldDB" id="A0A143PR18"/>
<dbReference type="Proteomes" id="UP000076079">
    <property type="component" value="Chromosome"/>
</dbReference>
<evidence type="ECO:0000313" key="3">
    <source>
        <dbReference type="Proteomes" id="UP000076079"/>
    </source>
</evidence>
<dbReference type="EMBL" id="CP015136">
    <property type="protein sequence ID" value="AMY10560.1"/>
    <property type="molecule type" value="Genomic_DNA"/>
</dbReference>
<dbReference type="InterPro" id="IPR024344">
    <property type="entry name" value="MDMPI_metal-binding"/>
</dbReference>
<accession>A0A143PR18</accession>
<dbReference type="InterPro" id="IPR034660">
    <property type="entry name" value="DinB/YfiT-like"/>
</dbReference>
<dbReference type="KEGG" id="abac:LuPra_03796"/>
<gene>
    <name evidence="2" type="ORF">LuPra_03796</name>
</gene>
<dbReference type="OrthoDB" id="113180at2"/>
<reference evidence="3" key="2">
    <citation type="submission" date="2016-04" db="EMBL/GenBank/DDBJ databases">
        <title>First Complete Genome Sequence of a Subdivision 6 Acidobacterium.</title>
        <authorList>
            <person name="Huang S."/>
            <person name="Vieira S."/>
            <person name="Bunk B."/>
            <person name="Riedel T."/>
            <person name="Sproeer C."/>
            <person name="Overmann J."/>
        </authorList>
    </citation>
    <scope>NUCLEOTIDE SEQUENCE [LARGE SCALE GENOMIC DNA]</scope>
    <source>
        <strain evidence="3">DSM 100886 HEG_-6_39</strain>
    </source>
</reference>
<dbReference type="STRING" id="1855912.LuPra_03796"/>
<keyword evidence="3" id="KW-1185">Reference proteome</keyword>
<dbReference type="Gene3D" id="1.20.120.450">
    <property type="entry name" value="dinb family like domain"/>
    <property type="match status" value="1"/>
</dbReference>
<organism evidence="2 3">
    <name type="scientific">Luteitalea pratensis</name>
    <dbReference type="NCBI Taxonomy" id="1855912"/>
    <lineage>
        <taxon>Bacteria</taxon>
        <taxon>Pseudomonadati</taxon>
        <taxon>Acidobacteriota</taxon>
        <taxon>Vicinamibacteria</taxon>
        <taxon>Vicinamibacterales</taxon>
        <taxon>Vicinamibacteraceae</taxon>
        <taxon>Luteitalea</taxon>
    </lineage>
</organism>
<reference evidence="2 3" key="1">
    <citation type="journal article" date="2016" name="Genome Announc.">
        <title>First Complete Genome Sequence of a Subdivision 6 Acidobacterium Strain.</title>
        <authorList>
            <person name="Huang S."/>
            <person name="Vieira S."/>
            <person name="Bunk B."/>
            <person name="Riedel T."/>
            <person name="Sproer C."/>
            <person name="Overmann J."/>
        </authorList>
    </citation>
    <scope>NUCLEOTIDE SEQUENCE [LARGE SCALE GENOMIC DNA]</scope>
    <source>
        <strain evidence="3">DSM 100886 HEG_-6_39</strain>
    </source>
</reference>
<evidence type="ECO:0000313" key="2">
    <source>
        <dbReference type="EMBL" id="AMY10560.1"/>
    </source>
</evidence>
<feature type="domain" description="Mycothiol-dependent maleylpyruvate isomerase metal-binding" evidence="1">
    <location>
        <begin position="10"/>
        <end position="151"/>
    </location>
</feature>
<dbReference type="Pfam" id="PF11716">
    <property type="entry name" value="MDMPI_N"/>
    <property type="match status" value="1"/>
</dbReference>
<dbReference type="RefSeq" id="WP_157899394.1">
    <property type="nucleotide sequence ID" value="NZ_CP015136.1"/>
</dbReference>
<name>A0A143PR18_LUTPR</name>
<dbReference type="SUPFAM" id="SSF109854">
    <property type="entry name" value="DinB/YfiT-like putative metalloenzymes"/>
    <property type="match status" value="1"/>
</dbReference>
<evidence type="ECO:0000259" key="1">
    <source>
        <dbReference type="Pfam" id="PF11716"/>
    </source>
</evidence>
<proteinExistence type="predicted"/>
<dbReference type="GO" id="GO:0046872">
    <property type="term" value="F:metal ion binding"/>
    <property type="evidence" value="ECO:0007669"/>
    <property type="project" value="InterPro"/>
</dbReference>
<protein>
    <submittedName>
        <fullName evidence="2">Putative Actinobacterial protein</fullName>
    </submittedName>
</protein>